<accession>A0A6J8BQ55</accession>
<protein>
    <recommendedName>
        <fullName evidence="3">Reverse transcriptase domain-containing protein</fullName>
    </recommendedName>
</protein>
<gene>
    <name evidence="1" type="ORF">MCOR_21294</name>
</gene>
<dbReference type="OrthoDB" id="6142323at2759"/>
<dbReference type="EMBL" id="CACVKT020003764">
    <property type="protein sequence ID" value="CAC5385792.1"/>
    <property type="molecule type" value="Genomic_DNA"/>
</dbReference>
<sequence length="206" mass="24018">MDKKETWALIDKRRNLREKKQSARSERLIEKYNKEYSQDKNGTKITIEYEQLKRWAEHFNEVLNRPEPVETPSVDKPIGEPFDIELGPPTKEEISKAINKLKNNKSPGIDNIESEMLKTDTKLATEQLHKLFTKVWIEEILPNDWCEGLIVKLQKKGNKMDCTNWRGITLLSVPSKVFCKIICMRLSYTKDEIIRKEQAGFRPGVG</sequence>
<dbReference type="PANTHER" id="PTHR19446">
    <property type="entry name" value="REVERSE TRANSCRIPTASES"/>
    <property type="match status" value="1"/>
</dbReference>
<dbReference type="Proteomes" id="UP000507470">
    <property type="component" value="Unassembled WGS sequence"/>
</dbReference>
<evidence type="ECO:0000313" key="1">
    <source>
        <dbReference type="EMBL" id="CAC5385792.1"/>
    </source>
</evidence>
<dbReference type="AlphaFoldDB" id="A0A6J8BQ55"/>
<keyword evidence="2" id="KW-1185">Reference proteome</keyword>
<organism evidence="1 2">
    <name type="scientific">Mytilus coruscus</name>
    <name type="common">Sea mussel</name>
    <dbReference type="NCBI Taxonomy" id="42192"/>
    <lineage>
        <taxon>Eukaryota</taxon>
        <taxon>Metazoa</taxon>
        <taxon>Spiralia</taxon>
        <taxon>Lophotrochozoa</taxon>
        <taxon>Mollusca</taxon>
        <taxon>Bivalvia</taxon>
        <taxon>Autobranchia</taxon>
        <taxon>Pteriomorphia</taxon>
        <taxon>Mytilida</taxon>
        <taxon>Mytiloidea</taxon>
        <taxon>Mytilidae</taxon>
        <taxon>Mytilinae</taxon>
        <taxon>Mytilus</taxon>
    </lineage>
</organism>
<evidence type="ECO:0000313" key="2">
    <source>
        <dbReference type="Proteomes" id="UP000507470"/>
    </source>
</evidence>
<evidence type="ECO:0008006" key="3">
    <source>
        <dbReference type="Google" id="ProtNLM"/>
    </source>
</evidence>
<proteinExistence type="predicted"/>
<reference evidence="1 2" key="1">
    <citation type="submission" date="2020-06" db="EMBL/GenBank/DDBJ databases">
        <authorList>
            <person name="Li R."/>
            <person name="Bekaert M."/>
        </authorList>
    </citation>
    <scope>NUCLEOTIDE SEQUENCE [LARGE SCALE GENOMIC DNA]</scope>
    <source>
        <strain evidence="2">wild</strain>
    </source>
</reference>
<name>A0A6J8BQ55_MYTCO</name>